<evidence type="ECO:0000313" key="3">
    <source>
        <dbReference type="WBParaSite" id="nRc.2.0.1.t47161-RA"/>
    </source>
</evidence>
<reference evidence="3" key="1">
    <citation type="submission" date="2022-11" db="UniProtKB">
        <authorList>
            <consortium name="WormBaseParasite"/>
        </authorList>
    </citation>
    <scope>IDENTIFICATION</scope>
</reference>
<accession>A0A915LBK4</accession>
<evidence type="ECO:0000313" key="2">
    <source>
        <dbReference type="Proteomes" id="UP000887565"/>
    </source>
</evidence>
<keyword evidence="2" id="KW-1185">Reference proteome</keyword>
<dbReference type="WBParaSite" id="nRc.2.0.1.t47161-RA">
    <property type="protein sequence ID" value="nRc.2.0.1.t47161-RA"/>
    <property type="gene ID" value="nRc.2.0.1.g47161"/>
</dbReference>
<name>A0A915LBK4_ROMCU</name>
<sequence length="108" mass="11572">MMGGERVNEVTLQHSVKYFTDILVAISIDGADWVVEELCGDCTKATPCCGYGPCNIFCCNCDKGCRGVGNDFCRNCPSDSSPKCKDESPVVERPPPADGEDFAAARAI</sequence>
<proteinExistence type="predicted"/>
<evidence type="ECO:0000256" key="1">
    <source>
        <dbReference type="SAM" id="MobiDB-lite"/>
    </source>
</evidence>
<dbReference type="Gene3D" id="3.30.70.2800">
    <property type="match status" value="1"/>
</dbReference>
<dbReference type="Proteomes" id="UP000887565">
    <property type="component" value="Unplaced"/>
</dbReference>
<protein>
    <submittedName>
        <fullName evidence="3">Uncharacterized protein</fullName>
    </submittedName>
</protein>
<dbReference type="AlphaFoldDB" id="A0A915LBK4"/>
<organism evidence="2 3">
    <name type="scientific">Romanomermis culicivorax</name>
    <name type="common">Nematode worm</name>
    <dbReference type="NCBI Taxonomy" id="13658"/>
    <lineage>
        <taxon>Eukaryota</taxon>
        <taxon>Metazoa</taxon>
        <taxon>Ecdysozoa</taxon>
        <taxon>Nematoda</taxon>
        <taxon>Enoplea</taxon>
        <taxon>Dorylaimia</taxon>
        <taxon>Mermithida</taxon>
        <taxon>Mermithoidea</taxon>
        <taxon>Mermithidae</taxon>
        <taxon>Romanomermis</taxon>
    </lineage>
</organism>
<feature type="region of interest" description="Disordered" evidence="1">
    <location>
        <begin position="78"/>
        <end position="108"/>
    </location>
</feature>